<feature type="transmembrane region" description="Helical" evidence="1">
    <location>
        <begin position="54"/>
        <end position="75"/>
    </location>
</feature>
<proteinExistence type="predicted"/>
<evidence type="ECO:0000313" key="3">
    <source>
        <dbReference type="Proteomes" id="UP000494105"/>
    </source>
</evidence>
<protein>
    <recommendedName>
        <fullName evidence="4">Polysaccharide biosynthesis protein C-terminal domain-containing protein</fullName>
    </recommendedName>
</protein>
<feature type="transmembrane region" description="Helical" evidence="1">
    <location>
        <begin position="21"/>
        <end position="42"/>
    </location>
</feature>
<evidence type="ECO:0000256" key="1">
    <source>
        <dbReference type="SAM" id="Phobius"/>
    </source>
</evidence>
<feature type="transmembrane region" description="Helical" evidence="1">
    <location>
        <begin position="307"/>
        <end position="334"/>
    </location>
</feature>
<keyword evidence="1" id="KW-0812">Transmembrane</keyword>
<evidence type="ECO:0008006" key="4">
    <source>
        <dbReference type="Google" id="ProtNLM"/>
    </source>
</evidence>
<name>A0A6S7DRT3_9BURK</name>
<dbReference type="AlphaFoldDB" id="A0A6S7DRT3"/>
<feature type="transmembrane region" description="Helical" evidence="1">
    <location>
        <begin position="130"/>
        <end position="154"/>
    </location>
</feature>
<gene>
    <name evidence="2" type="ORF">LMG1861_01879</name>
</gene>
<keyword evidence="1" id="KW-1133">Transmembrane helix</keyword>
<sequence length="438" mass="49202">MLYGKDMGVLTSLYAQNLKKNLWNFIASRLFPFLGVSIAAALLAHKNINDLPLFAYVLAIYSVVSTLFSMPLAAVGNIYHYQKSKLSSQTIFEDGFKIALIFAICAFSVALLVFFFLSGPGFKSIDKGKFYFLSIIYIPAIPLLVINTYLHIFYESTDGSYFCARIKRWCISIGCATLVLAFFISKREFFLYFALGYFFLIEMLILVFLIRLSKSQGYFFAIKKHTNIFRDVVSLGFPIAAGLAGQKIYYYLLNEKLLSIDSSLVGDLSICMSVIGCLTIPLIAFSQMHSVYTSKNIAVESSLYRKGLVGCAALVVLITVFLCLAGKFFFYVFGDGSLEFSWVTFWVTVFSITSSGYFMVTASHLRAMSDTFTPQVAINFVMLAILVPIIYLFGFYDASVYVFISLQAVAVLVVTFILQFRIIYLNRIISSNLRSLET</sequence>
<evidence type="ECO:0000313" key="2">
    <source>
        <dbReference type="EMBL" id="CAB3852428.1"/>
    </source>
</evidence>
<reference evidence="2 3" key="1">
    <citation type="submission" date="2020-04" db="EMBL/GenBank/DDBJ databases">
        <authorList>
            <person name="De Canck E."/>
        </authorList>
    </citation>
    <scope>NUCLEOTIDE SEQUENCE [LARGE SCALE GENOMIC DNA]</scope>
    <source>
        <strain evidence="2 3">LMG 1861</strain>
    </source>
</reference>
<feature type="transmembrane region" description="Helical" evidence="1">
    <location>
        <begin position="400"/>
        <end position="424"/>
    </location>
</feature>
<dbReference type="EMBL" id="CADILD010000001">
    <property type="protein sequence ID" value="CAB3852428.1"/>
    <property type="molecule type" value="Genomic_DNA"/>
</dbReference>
<dbReference type="Proteomes" id="UP000494105">
    <property type="component" value="Unassembled WGS sequence"/>
</dbReference>
<organism evidence="2 3">
    <name type="scientific">Achromobacter piechaudii</name>
    <dbReference type="NCBI Taxonomy" id="72556"/>
    <lineage>
        <taxon>Bacteria</taxon>
        <taxon>Pseudomonadati</taxon>
        <taxon>Pseudomonadota</taxon>
        <taxon>Betaproteobacteria</taxon>
        <taxon>Burkholderiales</taxon>
        <taxon>Alcaligenaceae</taxon>
        <taxon>Achromobacter</taxon>
    </lineage>
</organism>
<feature type="transmembrane region" description="Helical" evidence="1">
    <location>
        <begin position="96"/>
        <end position="118"/>
    </location>
</feature>
<feature type="transmembrane region" description="Helical" evidence="1">
    <location>
        <begin position="264"/>
        <end position="286"/>
    </location>
</feature>
<keyword evidence="1" id="KW-0472">Membrane</keyword>
<feature type="transmembrane region" description="Helical" evidence="1">
    <location>
        <begin position="340"/>
        <end position="360"/>
    </location>
</feature>
<feature type="transmembrane region" description="Helical" evidence="1">
    <location>
        <begin position="166"/>
        <end position="184"/>
    </location>
</feature>
<feature type="transmembrane region" description="Helical" evidence="1">
    <location>
        <begin position="372"/>
        <end position="394"/>
    </location>
</feature>
<feature type="transmembrane region" description="Helical" evidence="1">
    <location>
        <begin position="190"/>
        <end position="212"/>
    </location>
</feature>
<accession>A0A6S7DRT3</accession>
<feature type="transmembrane region" description="Helical" evidence="1">
    <location>
        <begin position="232"/>
        <end position="252"/>
    </location>
</feature>